<keyword evidence="2" id="KW-0472">Membrane</keyword>
<organism evidence="3 4">
    <name type="scientific">Halomonas stenophila</name>
    <dbReference type="NCBI Taxonomy" id="795312"/>
    <lineage>
        <taxon>Bacteria</taxon>
        <taxon>Pseudomonadati</taxon>
        <taxon>Pseudomonadota</taxon>
        <taxon>Gammaproteobacteria</taxon>
        <taxon>Oceanospirillales</taxon>
        <taxon>Halomonadaceae</taxon>
        <taxon>Halomonas</taxon>
    </lineage>
</organism>
<accession>A0A7W5HL51</accession>
<keyword evidence="2" id="KW-1133">Transmembrane helix</keyword>
<keyword evidence="2" id="KW-0812">Transmembrane</keyword>
<evidence type="ECO:0000256" key="1">
    <source>
        <dbReference type="SAM" id="MobiDB-lite"/>
    </source>
</evidence>
<feature type="transmembrane region" description="Helical" evidence="2">
    <location>
        <begin position="49"/>
        <end position="70"/>
    </location>
</feature>
<proteinExistence type="predicted"/>
<evidence type="ECO:0000313" key="4">
    <source>
        <dbReference type="Proteomes" id="UP000518892"/>
    </source>
</evidence>
<dbReference type="AlphaFoldDB" id="A0A7W5HL51"/>
<protein>
    <recommendedName>
        <fullName evidence="5">DUF2933 domain-containing protein</fullName>
    </recommendedName>
</protein>
<sequence>MSCCNDKTQQSKEKAGLKGWVTGPRRWMLLGAVVVVGGLAMGWDQLVLLGIAPVLVSLLPCLVMCGAMCLMKCKDKKGKATDQGEAPDVQAGMEASTAVSTQTASANRQAADRQVPSERPVSKLHA</sequence>
<comment type="caution">
    <text evidence="3">The sequence shown here is derived from an EMBL/GenBank/DDBJ whole genome shotgun (WGS) entry which is preliminary data.</text>
</comment>
<evidence type="ECO:0000256" key="2">
    <source>
        <dbReference type="SAM" id="Phobius"/>
    </source>
</evidence>
<gene>
    <name evidence="3" type="ORF">FHR97_002014</name>
</gene>
<name>A0A7W5HL51_9GAMM</name>
<feature type="region of interest" description="Disordered" evidence="1">
    <location>
        <begin position="78"/>
        <end position="126"/>
    </location>
</feature>
<keyword evidence="4" id="KW-1185">Reference proteome</keyword>
<evidence type="ECO:0008006" key="5">
    <source>
        <dbReference type="Google" id="ProtNLM"/>
    </source>
</evidence>
<feature type="compositionally biased region" description="Low complexity" evidence="1">
    <location>
        <begin position="95"/>
        <end position="106"/>
    </location>
</feature>
<dbReference type="Proteomes" id="UP000518892">
    <property type="component" value="Unassembled WGS sequence"/>
</dbReference>
<reference evidence="3 4" key="1">
    <citation type="submission" date="2020-08" db="EMBL/GenBank/DDBJ databases">
        <title>Genomic Encyclopedia of Type Strains, Phase III (KMG-III): the genomes of soil and plant-associated and newly described type strains.</title>
        <authorList>
            <person name="Whitman W."/>
        </authorList>
    </citation>
    <scope>NUCLEOTIDE SEQUENCE [LARGE SCALE GENOMIC DNA]</scope>
    <source>
        <strain evidence="3 4">CECT 7744</strain>
    </source>
</reference>
<dbReference type="EMBL" id="JACHXR010000004">
    <property type="protein sequence ID" value="MBB3231162.1"/>
    <property type="molecule type" value="Genomic_DNA"/>
</dbReference>
<dbReference type="RefSeq" id="WP_183383636.1">
    <property type="nucleotide sequence ID" value="NZ_JACHXR010000004.1"/>
</dbReference>
<feature type="transmembrane region" description="Helical" evidence="2">
    <location>
        <begin position="27"/>
        <end position="43"/>
    </location>
</feature>
<evidence type="ECO:0000313" key="3">
    <source>
        <dbReference type="EMBL" id="MBB3231162.1"/>
    </source>
</evidence>